<reference evidence="1 2" key="1">
    <citation type="journal article" date="2023" name="Plants (Basel)">
        <title>Bridging the Gap: Combining Genomics and Transcriptomics Approaches to Understand Stylosanthes scabra, an Orphan Legume from the Brazilian Caatinga.</title>
        <authorList>
            <person name="Ferreira-Neto J.R.C."/>
            <person name="da Silva M.D."/>
            <person name="Binneck E."/>
            <person name="de Melo N.F."/>
            <person name="da Silva R.H."/>
            <person name="de Melo A.L.T.M."/>
            <person name="Pandolfi V."/>
            <person name="Bustamante F.O."/>
            <person name="Brasileiro-Vidal A.C."/>
            <person name="Benko-Iseppon A.M."/>
        </authorList>
    </citation>
    <scope>NUCLEOTIDE SEQUENCE [LARGE SCALE GENOMIC DNA]</scope>
    <source>
        <tissue evidence="1">Leaves</tissue>
    </source>
</reference>
<gene>
    <name evidence="1" type="ORF">PIB30_005203</name>
</gene>
<comment type="caution">
    <text evidence="1">The sequence shown here is derived from an EMBL/GenBank/DDBJ whole genome shotgun (WGS) entry which is preliminary data.</text>
</comment>
<dbReference type="Proteomes" id="UP001341840">
    <property type="component" value="Unassembled WGS sequence"/>
</dbReference>
<evidence type="ECO:0000313" key="1">
    <source>
        <dbReference type="EMBL" id="MED6130914.1"/>
    </source>
</evidence>
<accession>A0ABU6S3S7</accession>
<organism evidence="1 2">
    <name type="scientific">Stylosanthes scabra</name>
    <dbReference type="NCBI Taxonomy" id="79078"/>
    <lineage>
        <taxon>Eukaryota</taxon>
        <taxon>Viridiplantae</taxon>
        <taxon>Streptophyta</taxon>
        <taxon>Embryophyta</taxon>
        <taxon>Tracheophyta</taxon>
        <taxon>Spermatophyta</taxon>
        <taxon>Magnoliopsida</taxon>
        <taxon>eudicotyledons</taxon>
        <taxon>Gunneridae</taxon>
        <taxon>Pentapetalae</taxon>
        <taxon>rosids</taxon>
        <taxon>fabids</taxon>
        <taxon>Fabales</taxon>
        <taxon>Fabaceae</taxon>
        <taxon>Papilionoideae</taxon>
        <taxon>50 kb inversion clade</taxon>
        <taxon>dalbergioids sensu lato</taxon>
        <taxon>Dalbergieae</taxon>
        <taxon>Pterocarpus clade</taxon>
        <taxon>Stylosanthes</taxon>
    </lineage>
</organism>
<keyword evidence="2" id="KW-1185">Reference proteome</keyword>
<proteinExistence type="predicted"/>
<evidence type="ECO:0000313" key="2">
    <source>
        <dbReference type="Proteomes" id="UP001341840"/>
    </source>
</evidence>
<dbReference type="EMBL" id="JASCZI010060425">
    <property type="protein sequence ID" value="MED6130914.1"/>
    <property type="molecule type" value="Genomic_DNA"/>
</dbReference>
<protein>
    <submittedName>
        <fullName evidence="1">Uncharacterized protein</fullName>
    </submittedName>
</protein>
<name>A0ABU6S3S7_9FABA</name>
<sequence length="150" mass="16746">MEPDPACHKLGPKELIKRAPTQPTIPQTTHRSFISPITELSCTQFVLIGPKPEPITLSTANVGVTLQVHPRRSLEIRVTLKILVEAEVFLPRPSTLTLEELIREVLGRPNSSSSTPEQNLIRQIKPVISCIYQHHHTHGFSACSSLKIMF</sequence>